<sequence length="658" mass="75441">MSEAVRSFTLCLLGAQNPLANPDALESIDIMRDWLWSPDEVKDTPSVRQGMSLAEEARVRREGIRLIMEVGTGVRAKACPTIGTASIYFHRFYMFHTLQEFPREIVAMGCLFLAGKVSETPKKCKDIVTAAQNIFPTVYGDKNRNAFADEIMGIERVLLQTMKFDLEVDLPYQYLIDYSKEFKLTKAEINSIVHTAWTFVNDSSFTTLCLIWEPQVIAVALLHLAITVRKVNIGLPDCWWNEYIANLSNNLIDDICHKVLDFYSISKEEKMDFMPPRQFVLGQTPVVSTSTDFVWIENVSENILMQFQRYELSSIHKRQCYRLVRKIPLPRKACISEKPAIPKDLSSDPFRMGGRSTPMCSAASVVFQHRRIPFLRTMYLLAGIVVFFFANLCFIYVYVQNQSGDMFSGIHPLFSKKDSSVRSPIQHGKYPCEIRDTLALSALSRVKTEPCREKIVKAACKLKNGDFNEEFPQSRCRNHDASLVNHPMGCFEDQKDNRILDGFSYVFKDDNSAEKCRSYCYRAGFIFYGLEFGRECFCGDSVVGDPIHNSRCKEYLCSGDSSAFCGGFNAISIFHTGLKEKHFMPKPTYQDDVDSEGNKERPRILFLLQLNGRNERQVKRLLKVLYSPHHYYYIHVDQRQLYLLTEMKAVAEMLPNVT</sequence>
<gene>
    <name evidence="5" type="primary">SQV-6_2</name>
    <name evidence="5" type="ORF">KIN20_017760</name>
</gene>
<comment type="caution">
    <text evidence="5">The sequence shown here is derived from an EMBL/GenBank/DDBJ whole genome shotgun (WGS) entry which is preliminary data.</text>
</comment>
<protein>
    <submittedName>
        <fullName evidence="5">Catalyzes the first step in biosynthesis of glycosaminoglycan</fullName>
    </submittedName>
</protein>
<evidence type="ECO:0000313" key="5">
    <source>
        <dbReference type="EMBL" id="KAJ1359115.1"/>
    </source>
</evidence>
<organism evidence="5 6">
    <name type="scientific">Parelaphostrongylus tenuis</name>
    <name type="common">Meningeal worm</name>
    <dbReference type="NCBI Taxonomy" id="148309"/>
    <lineage>
        <taxon>Eukaryota</taxon>
        <taxon>Metazoa</taxon>
        <taxon>Ecdysozoa</taxon>
        <taxon>Nematoda</taxon>
        <taxon>Chromadorea</taxon>
        <taxon>Rhabditida</taxon>
        <taxon>Rhabditina</taxon>
        <taxon>Rhabditomorpha</taxon>
        <taxon>Strongyloidea</taxon>
        <taxon>Metastrongylidae</taxon>
        <taxon>Parelaphostrongylus</taxon>
    </lineage>
</organism>
<dbReference type="Proteomes" id="UP001196413">
    <property type="component" value="Unassembled WGS sequence"/>
</dbReference>
<dbReference type="InterPro" id="IPR036915">
    <property type="entry name" value="Cyclin-like_sf"/>
</dbReference>
<dbReference type="PANTHER" id="PTHR10026">
    <property type="entry name" value="CYCLIN"/>
    <property type="match status" value="1"/>
</dbReference>
<dbReference type="Pfam" id="PF01822">
    <property type="entry name" value="WSC"/>
    <property type="match status" value="1"/>
</dbReference>
<dbReference type="InterPro" id="IPR013763">
    <property type="entry name" value="Cyclin-like_dom"/>
</dbReference>
<keyword evidence="3" id="KW-0812">Transmembrane</keyword>
<name>A0AAD5MIC2_PARTN</name>
<reference evidence="5" key="1">
    <citation type="submission" date="2021-06" db="EMBL/GenBank/DDBJ databases">
        <title>Parelaphostrongylus tenuis whole genome reference sequence.</title>
        <authorList>
            <person name="Garwood T.J."/>
            <person name="Larsen P.A."/>
            <person name="Fountain-Jones N.M."/>
            <person name="Garbe J.R."/>
            <person name="Macchietto M.G."/>
            <person name="Kania S.A."/>
            <person name="Gerhold R.W."/>
            <person name="Richards J.E."/>
            <person name="Wolf T.M."/>
        </authorList>
    </citation>
    <scope>NUCLEOTIDE SEQUENCE</scope>
    <source>
        <strain evidence="5">MNPRO001-30</strain>
        <tissue evidence="5">Meninges</tissue>
    </source>
</reference>
<feature type="domain" description="WSC" evidence="4">
    <location>
        <begin position="484"/>
        <end position="577"/>
    </location>
</feature>
<keyword evidence="6" id="KW-1185">Reference proteome</keyword>
<keyword evidence="3" id="KW-0472">Membrane</keyword>
<proteinExistence type="inferred from homology"/>
<dbReference type="Pfam" id="PF00134">
    <property type="entry name" value="Cyclin_N"/>
    <property type="match status" value="1"/>
</dbReference>
<evidence type="ECO:0000313" key="6">
    <source>
        <dbReference type="Proteomes" id="UP001196413"/>
    </source>
</evidence>
<keyword evidence="3" id="KW-1133">Transmembrane helix</keyword>
<dbReference type="SUPFAM" id="SSF47954">
    <property type="entry name" value="Cyclin-like"/>
    <property type="match status" value="2"/>
</dbReference>
<evidence type="ECO:0000256" key="2">
    <source>
        <dbReference type="RuleBase" id="RU000383"/>
    </source>
</evidence>
<dbReference type="InterPro" id="IPR002889">
    <property type="entry name" value="WSC_carb-bd"/>
</dbReference>
<keyword evidence="1 2" id="KW-0195">Cyclin</keyword>
<dbReference type="PROSITE" id="PS51212">
    <property type="entry name" value="WSC"/>
    <property type="match status" value="1"/>
</dbReference>
<dbReference type="InterPro" id="IPR043198">
    <property type="entry name" value="Cyclin/Ssn8"/>
</dbReference>
<accession>A0AAD5MIC2</accession>
<dbReference type="EMBL" id="JAHQIW010003547">
    <property type="protein sequence ID" value="KAJ1359115.1"/>
    <property type="molecule type" value="Genomic_DNA"/>
</dbReference>
<dbReference type="AlphaFoldDB" id="A0AAD5MIC2"/>
<comment type="similarity">
    <text evidence="2">Belongs to the cyclin family.</text>
</comment>
<evidence type="ECO:0000256" key="3">
    <source>
        <dbReference type="SAM" id="Phobius"/>
    </source>
</evidence>
<dbReference type="SMART" id="SM00385">
    <property type="entry name" value="CYCLIN"/>
    <property type="match status" value="2"/>
</dbReference>
<feature type="transmembrane region" description="Helical" evidence="3">
    <location>
        <begin position="378"/>
        <end position="399"/>
    </location>
</feature>
<dbReference type="GO" id="GO:0016538">
    <property type="term" value="F:cyclin-dependent protein serine/threonine kinase regulator activity"/>
    <property type="evidence" value="ECO:0007669"/>
    <property type="project" value="InterPro"/>
</dbReference>
<dbReference type="GO" id="GO:0006357">
    <property type="term" value="P:regulation of transcription by RNA polymerase II"/>
    <property type="evidence" value="ECO:0007669"/>
    <property type="project" value="InterPro"/>
</dbReference>
<evidence type="ECO:0000256" key="1">
    <source>
        <dbReference type="ARBA" id="ARBA00023127"/>
    </source>
</evidence>
<dbReference type="InterPro" id="IPR006671">
    <property type="entry name" value="Cyclin_N"/>
</dbReference>
<dbReference type="Gene3D" id="1.10.472.10">
    <property type="entry name" value="Cyclin-like"/>
    <property type="match status" value="2"/>
</dbReference>
<evidence type="ECO:0000259" key="4">
    <source>
        <dbReference type="PROSITE" id="PS51212"/>
    </source>
</evidence>